<dbReference type="PANTHER" id="PTHR32487">
    <property type="entry name" value="3-OXO-DELTA(4,5)-STEROID 5-BETA-REDUCTASE"/>
    <property type="match status" value="1"/>
</dbReference>
<sequence>MGPWLALIEAWAVAKLIRSPIFNRTVQKAYRKINRIPDMEPKNGAGPETEGILGREIVFELSQNKKQWQKVYALSRSKKEDYPPNVTHNYIDLMSSVDDMAEDLQNVRAEYIFFAAYLQKDSEQDNWDANGAMFSNFLQALTKTDAIKGVKRIILVTGAKQYGVHLGAPKNPMTESDPWLTGEQWPPNFYYNQQTILHKFCKDHGKEWVVTYPNDVIGFAFGNFMNMATATALYALVSKELKQDLVFPGSPEFYTRFDSFTSSKLHAEFCAWAALEPRAVNQAFNVVNGDVESWQNLWPKVAAYFGLKVKPDQFRERQVDEKADITDMAGKLGLVQSDVQTSQSSSSPLAEQPPISSRAEELGLEGHRVTQQSNVDQQIDLVKWSKRDDVKNAWTKVAEREGLDKTAFEKATWGFLGFVLGRNYDLVISMSKARKLGWSGYRDTWEILEEVFNELERAKVLPKSK</sequence>
<keyword evidence="3" id="KW-1185">Reference proteome</keyword>
<dbReference type="EMBL" id="JAPEUX010000007">
    <property type="protein sequence ID" value="KAJ4348170.1"/>
    <property type="molecule type" value="Genomic_DNA"/>
</dbReference>
<proteinExistence type="predicted"/>
<dbReference type="Pfam" id="PF10906">
    <property type="entry name" value="Mrx7"/>
    <property type="match status" value="1"/>
</dbReference>
<dbReference type="Proteomes" id="UP001140513">
    <property type="component" value="Unassembled WGS sequence"/>
</dbReference>
<dbReference type="SUPFAM" id="SSF51735">
    <property type="entry name" value="NAD(P)-binding Rossmann-fold domains"/>
    <property type="match status" value="1"/>
</dbReference>
<dbReference type="OrthoDB" id="1731983at2759"/>
<dbReference type="Pfam" id="PF22917">
    <property type="entry name" value="PRISE"/>
    <property type="match status" value="1"/>
</dbReference>
<evidence type="ECO:0000259" key="1">
    <source>
        <dbReference type="Pfam" id="PF22917"/>
    </source>
</evidence>
<evidence type="ECO:0000313" key="2">
    <source>
        <dbReference type="EMBL" id="KAJ4348170.1"/>
    </source>
</evidence>
<dbReference type="InterPro" id="IPR036291">
    <property type="entry name" value="NAD(P)-bd_dom_sf"/>
</dbReference>
<name>A0A9W8XE49_9PLEO</name>
<dbReference type="InterPro" id="IPR020301">
    <property type="entry name" value="Mrx7"/>
</dbReference>
<accession>A0A9W8XE49</accession>
<feature type="domain" description="PRISE-like Rossmann-fold" evidence="1">
    <location>
        <begin position="92"/>
        <end position="309"/>
    </location>
</feature>
<organism evidence="2 3">
    <name type="scientific">Didymosphaeria variabile</name>
    <dbReference type="NCBI Taxonomy" id="1932322"/>
    <lineage>
        <taxon>Eukaryota</taxon>
        <taxon>Fungi</taxon>
        <taxon>Dikarya</taxon>
        <taxon>Ascomycota</taxon>
        <taxon>Pezizomycotina</taxon>
        <taxon>Dothideomycetes</taxon>
        <taxon>Pleosporomycetidae</taxon>
        <taxon>Pleosporales</taxon>
        <taxon>Massarineae</taxon>
        <taxon>Didymosphaeriaceae</taxon>
        <taxon>Didymosphaeria</taxon>
    </lineage>
</organism>
<protein>
    <recommendedName>
        <fullName evidence="1">PRISE-like Rossmann-fold domain-containing protein</fullName>
    </recommendedName>
</protein>
<dbReference type="GeneID" id="80913072"/>
<dbReference type="InterPro" id="IPR055222">
    <property type="entry name" value="PRISE-like_Rossmann-fold"/>
</dbReference>
<gene>
    <name evidence="2" type="ORF">N0V89_009542</name>
</gene>
<dbReference type="Gene3D" id="3.40.50.720">
    <property type="entry name" value="NAD(P)-binding Rossmann-like Domain"/>
    <property type="match status" value="1"/>
</dbReference>
<dbReference type="CDD" id="cd08948">
    <property type="entry name" value="5beta-POR_like_SDR_a"/>
    <property type="match status" value="1"/>
</dbReference>
<reference evidence="2" key="1">
    <citation type="submission" date="2022-10" db="EMBL/GenBank/DDBJ databases">
        <title>Tapping the CABI collections for fungal endophytes: first genome assemblies for Collariella, Neodidymelliopsis, Ascochyta clinopodiicola, Didymella pomorum, Didymosphaeria variabile, Neocosmospora piperis and Neocucurbitaria cava.</title>
        <authorList>
            <person name="Hill R."/>
        </authorList>
    </citation>
    <scope>NUCLEOTIDE SEQUENCE</scope>
    <source>
        <strain evidence="2">IMI 356815</strain>
    </source>
</reference>
<dbReference type="RefSeq" id="XP_056067558.1">
    <property type="nucleotide sequence ID" value="XM_056218293.1"/>
</dbReference>
<comment type="caution">
    <text evidence="2">The sequence shown here is derived from an EMBL/GenBank/DDBJ whole genome shotgun (WGS) entry which is preliminary data.</text>
</comment>
<evidence type="ECO:0000313" key="3">
    <source>
        <dbReference type="Proteomes" id="UP001140513"/>
    </source>
</evidence>
<dbReference type="AlphaFoldDB" id="A0A9W8XE49"/>
<dbReference type="PANTHER" id="PTHR32487:SF0">
    <property type="entry name" value="3-OXO-DELTA(4,5)-STEROID 5-BETA-REDUCTASE"/>
    <property type="match status" value="1"/>
</dbReference>